<reference evidence="2" key="1">
    <citation type="journal article" date="2008" name="Nat. Genet.">
        <title>The Pristionchus pacificus genome provides a unique perspective on nematode lifestyle and parasitism.</title>
        <authorList>
            <person name="Dieterich C."/>
            <person name="Clifton S.W."/>
            <person name="Schuster L.N."/>
            <person name="Chinwalla A."/>
            <person name="Delehaunty K."/>
            <person name="Dinkelacker I."/>
            <person name="Fulton L."/>
            <person name="Fulton R."/>
            <person name="Godfrey J."/>
            <person name="Minx P."/>
            <person name="Mitreva M."/>
            <person name="Roeseler W."/>
            <person name="Tian H."/>
            <person name="Witte H."/>
            <person name="Yang S.P."/>
            <person name="Wilson R.K."/>
            <person name="Sommer R.J."/>
        </authorList>
    </citation>
    <scope>NUCLEOTIDE SEQUENCE [LARGE SCALE GENOMIC DNA]</scope>
    <source>
        <strain evidence="2">PS312</strain>
    </source>
</reference>
<dbReference type="Proteomes" id="UP000005239">
    <property type="component" value="Unassembled WGS sequence"/>
</dbReference>
<protein>
    <submittedName>
        <fullName evidence="1">Uncharacterized protein</fullName>
    </submittedName>
</protein>
<sequence length="147" mass="16666">MLVLFALICYVPFIFASANTEDPKEPSWPSTDPDINHAIETMTKYYMVMGPKEAKVDITDPSSIDILLAAALKDLYNKAGKEMPKDAEKHTEVLDTKKQYKSYRKKRSLKKHLRGYKKDSSAIIGPFAEGPANDVFERYTPNLIGRH</sequence>
<organism evidence="1 2">
    <name type="scientific">Pristionchus pacificus</name>
    <name type="common">Parasitic nematode worm</name>
    <dbReference type="NCBI Taxonomy" id="54126"/>
    <lineage>
        <taxon>Eukaryota</taxon>
        <taxon>Metazoa</taxon>
        <taxon>Ecdysozoa</taxon>
        <taxon>Nematoda</taxon>
        <taxon>Chromadorea</taxon>
        <taxon>Rhabditida</taxon>
        <taxon>Rhabditina</taxon>
        <taxon>Diplogasteromorpha</taxon>
        <taxon>Diplogasteroidea</taxon>
        <taxon>Neodiplogasteridae</taxon>
        <taxon>Pristionchus</taxon>
    </lineage>
</organism>
<name>A0A2A6CF08_PRIPA</name>
<accession>A0A8R1YR33</accession>
<reference evidence="1" key="2">
    <citation type="submission" date="2022-06" db="UniProtKB">
        <authorList>
            <consortium name="EnsemblMetazoa"/>
        </authorList>
    </citation>
    <scope>IDENTIFICATION</scope>
    <source>
        <strain evidence="1">PS312</strain>
    </source>
</reference>
<evidence type="ECO:0000313" key="1">
    <source>
        <dbReference type="EnsemblMetazoa" id="PPA38258.1"/>
    </source>
</evidence>
<evidence type="ECO:0000313" key="2">
    <source>
        <dbReference type="Proteomes" id="UP000005239"/>
    </source>
</evidence>
<keyword evidence="2" id="KW-1185">Reference proteome</keyword>
<dbReference type="EnsemblMetazoa" id="PPA38258.1">
    <property type="protein sequence ID" value="PPA38258.1"/>
    <property type="gene ID" value="WBGene00276627"/>
</dbReference>
<dbReference type="AlphaFoldDB" id="A0A2A6CF08"/>
<proteinExistence type="predicted"/>
<gene>
    <name evidence="1" type="primary">WBGene00276627</name>
</gene>
<accession>A0A2A6CF08</accession>